<dbReference type="GO" id="GO:0008903">
    <property type="term" value="F:hydroxypyruvate isomerase activity"/>
    <property type="evidence" value="ECO:0007669"/>
    <property type="project" value="TreeGrafter"/>
</dbReference>
<accession>A0A381NTT7</accession>
<gene>
    <name evidence="3" type="ORF">METZ01_LOCUS10895</name>
</gene>
<proteinExistence type="predicted"/>
<evidence type="ECO:0000259" key="2">
    <source>
        <dbReference type="Pfam" id="PF01261"/>
    </source>
</evidence>
<organism evidence="3">
    <name type="scientific">marine metagenome</name>
    <dbReference type="NCBI Taxonomy" id="408172"/>
    <lineage>
        <taxon>unclassified sequences</taxon>
        <taxon>metagenomes</taxon>
        <taxon>ecological metagenomes</taxon>
    </lineage>
</organism>
<dbReference type="Gene3D" id="3.20.20.150">
    <property type="entry name" value="Divalent-metal-dependent TIM barrel enzymes"/>
    <property type="match status" value="1"/>
</dbReference>
<evidence type="ECO:0000313" key="3">
    <source>
        <dbReference type="EMBL" id="SUZ58041.1"/>
    </source>
</evidence>
<dbReference type="GO" id="GO:0046487">
    <property type="term" value="P:glyoxylate metabolic process"/>
    <property type="evidence" value="ECO:0007669"/>
    <property type="project" value="TreeGrafter"/>
</dbReference>
<reference evidence="3" key="1">
    <citation type="submission" date="2018-05" db="EMBL/GenBank/DDBJ databases">
        <authorList>
            <person name="Lanie J.A."/>
            <person name="Ng W.-L."/>
            <person name="Kazmierczak K.M."/>
            <person name="Andrzejewski T.M."/>
            <person name="Davidsen T.M."/>
            <person name="Wayne K.J."/>
            <person name="Tettelin H."/>
            <person name="Glass J.I."/>
            <person name="Rusch D."/>
            <person name="Podicherti R."/>
            <person name="Tsui H.-C.T."/>
            <person name="Winkler M.E."/>
        </authorList>
    </citation>
    <scope>NUCLEOTIDE SEQUENCE</scope>
</reference>
<dbReference type="AlphaFoldDB" id="A0A381NTT7"/>
<evidence type="ECO:0000256" key="1">
    <source>
        <dbReference type="ARBA" id="ARBA00023235"/>
    </source>
</evidence>
<dbReference type="SUPFAM" id="SSF51658">
    <property type="entry name" value="Xylose isomerase-like"/>
    <property type="match status" value="1"/>
</dbReference>
<dbReference type="EMBL" id="UINC01000594">
    <property type="protein sequence ID" value="SUZ58041.1"/>
    <property type="molecule type" value="Genomic_DNA"/>
</dbReference>
<dbReference type="Pfam" id="PF01261">
    <property type="entry name" value="AP_endonuc_2"/>
    <property type="match status" value="1"/>
</dbReference>
<dbReference type="InterPro" id="IPR050417">
    <property type="entry name" value="Sugar_Epim/Isomerase"/>
</dbReference>
<keyword evidence="1" id="KW-0413">Isomerase</keyword>
<dbReference type="InterPro" id="IPR026040">
    <property type="entry name" value="HyI-like"/>
</dbReference>
<dbReference type="PANTHER" id="PTHR43489">
    <property type="entry name" value="ISOMERASE"/>
    <property type="match status" value="1"/>
</dbReference>
<feature type="domain" description="Xylose isomerase-like TIM barrel" evidence="2">
    <location>
        <begin position="12"/>
        <end position="236"/>
    </location>
</feature>
<dbReference type="InterPro" id="IPR036237">
    <property type="entry name" value="Xyl_isomerase-like_sf"/>
</dbReference>
<dbReference type="PIRSF" id="PIRSF006241">
    <property type="entry name" value="HyI"/>
    <property type="match status" value="1"/>
</dbReference>
<name>A0A381NTT7_9ZZZZ</name>
<sequence>MMFIEVDMLARFEMAARVGFAGVEIQNPYGESSADLALVYRTSGLESVLFNIPQAIAAIPGREADFEAGFAKALEYAEATGCRQIHCLAGTTDAPKAEATFISNLRRASTAARPLGVRLLLEPLNTHDNPRYFLSSSGQARRIIDLVNEDNIFLQYDVYHMQIMEGDLIETIKANLDIIGHIQIAGVPGRHEPDSTQEINYRYLIDAIDETGYNEWMACEYWPRSETIAGLTWARSYGVDPDKAR</sequence>
<dbReference type="PANTHER" id="PTHR43489:SF13">
    <property type="entry name" value="HYDROXYPYRUVATE ISOMERASE"/>
    <property type="match status" value="1"/>
</dbReference>
<dbReference type="InterPro" id="IPR013022">
    <property type="entry name" value="Xyl_isomerase-like_TIM-brl"/>
</dbReference>
<protein>
    <recommendedName>
        <fullName evidence="2">Xylose isomerase-like TIM barrel domain-containing protein</fullName>
    </recommendedName>
</protein>